<dbReference type="PROSITE" id="PS51186">
    <property type="entry name" value="GNAT"/>
    <property type="match status" value="1"/>
</dbReference>
<dbReference type="SUPFAM" id="SSF55729">
    <property type="entry name" value="Acyl-CoA N-acyltransferases (Nat)"/>
    <property type="match status" value="1"/>
</dbReference>
<evidence type="ECO:0000313" key="3">
    <source>
        <dbReference type="Proteomes" id="UP000199138"/>
    </source>
</evidence>
<protein>
    <submittedName>
        <fullName evidence="2">Protein N-acetyltransferase, RimJ/RimL family</fullName>
    </submittedName>
</protein>
<feature type="domain" description="N-acetyltransferase" evidence="1">
    <location>
        <begin position="26"/>
        <end position="174"/>
    </location>
</feature>
<dbReference type="GO" id="GO:0016747">
    <property type="term" value="F:acyltransferase activity, transferring groups other than amino-acyl groups"/>
    <property type="evidence" value="ECO:0007669"/>
    <property type="project" value="InterPro"/>
</dbReference>
<dbReference type="Proteomes" id="UP000199138">
    <property type="component" value="Unassembled WGS sequence"/>
</dbReference>
<keyword evidence="2" id="KW-0808">Transferase</keyword>
<dbReference type="PANTHER" id="PTHR43792">
    <property type="entry name" value="GNAT FAMILY, PUTATIVE (AFU_ORTHOLOGUE AFUA_3G00765)-RELATED-RELATED"/>
    <property type="match status" value="1"/>
</dbReference>
<dbReference type="EMBL" id="FPBK01000015">
    <property type="protein sequence ID" value="SFU71123.1"/>
    <property type="molecule type" value="Genomic_DNA"/>
</dbReference>
<gene>
    <name evidence="2" type="ORF">SAMN05216480_11549</name>
</gene>
<reference evidence="3" key="1">
    <citation type="submission" date="2016-10" db="EMBL/GenBank/DDBJ databases">
        <authorList>
            <person name="Varghese N."/>
            <person name="Submissions S."/>
        </authorList>
    </citation>
    <scope>NUCLEOTIDE SEQUENCE [LARGE SCALE GENOMIC DNA]</scope>
    <source>
        <strain evidence="3">CGMCC 1.12333</strain>
    </source>
</reference>
<dbReference type="InterPro" id="IPR051531">
    <property type="entry name" value="N-acetyltransferase"/>
</dbReference>
<sequence length="177" mass="20189">MSQTYISLETERLLLTPSSLDDAAFMLTLLNTPKYIQFIADRNVRTLDDAAAYVRNRMLPQLEKLGFSNFTVSLKEDGTKIGSCGLYEREGLEIRDIGFAFLPEYEGKGYAYEAANAVKKAAFETFHQRAICAITTRENKSSQKLIERLGLTFQKIVRIPNDPEDLLYYEFTAADYR</sequence>
<organism evidence="2 3">
    <name type="scientific">Pustulibacterium marinum</name>
    <dbReference type="NCBI Taxonomy" id="1224947"/>
    <lineage>
        <taxon>Bacteria</taxon>
        <taxon>Pseudomonadati</taxon>
        <taxon>Bacteroidota</taxon>
        <taxon>Flavobacteriia</taxon>
        <taxon>Flavobacteriales</taxon>
        <taxon>Flavobacteriaceae</taxon>
        <taxon>Pustulibacterium</taxon>
    </lineage>
</organism>
<dbReference type="STRING" id="1224947.SAMN05216480_11549"/>
<dbReference type="PANTHER" id="PTHR43792:SF1">
    <property type="entry name" value="N-ACETYLTRANSFERASE DOMAIN-CONTAINING PROTEIN"/>
    <property type="match status" value="1"/>
</dbReference>
<evidence type="ECO:0000313" key="2">
    <source>
        <dbReference type="EMBL" id="SFU71123.1"/>
    </source>
</evidence>
<dbReference type="Gene3D" id="3.40.630.30">
    <property type="match status" value="1"/>
</dbReference>
<proteinExistence type="predicted"/>
<accession>A0A1I7IDT0</accession>
<dbReference type="AlphaFoldDB" id="A0A1I7IDT0"/>
<dbReference type="InterPro" id="IPR016181">
    <property type="entry name" value="Acyl_CoA_acyltransferase"/>
</dbReference>
<dbReference type="RefSeq" id="WP_093026155.1">
    <property type="nucleotide sequence ID" value="NZ_FPBK01000015.1"/>
</dbReference>
<name>A0A1I7IDT0_9FLAO</name>
<dbReference type="InterPro" id="IPR000182">
    <property type="entry name" value="GNAT_dom"/>
</dbReference>
<evidence type="ECO:0000259" key="1">
    <source>
        <dbReference type="PROSITE" id="PS51186"/>
    </source>
</evidence>
<dbReference type="Pfam" id="PF13302">
    <property type="entry name" value="Acetyltransf_3"/>
    <property type="match status" value="1"/>
</dbReference>
<keyword evidence="3" id="KW-1185">Reference proteome</keyword>
<dbReference type="OrthoDB" id="9798081at2"/>